<dbReference type="GO" id="GO:0032259">
    <property type="term" value="P:methylation"/>
    <property type="evidence" value="ECO:0007669"/>
    <property type="project" value="UniProtKB-KW"/>
</dbReference>
<dbReference type="Proteomes" id="UP000280696">
    <property type="component" value="Unassembled WGS sequence"/>
</dbReference>
<evidence type="ECO:0000256" key="1">
    <source>
        <dbReference type="ARBA" id="ARBA00022603"/>
    </source>
</evidence>
<reference evidence="4 5" key="1">
    <citation type="submission" date="2018-09" db="EMBL/GenBank/DDBJ databases">
        <title>Murine metabolic-syndrome-specific gut microbial biobank.</title>
        <authorList>
            <person name="Liu C."/>
        </authorList>
    </citation>
    <scope>NUCLEOTIDE SEQUENCE [LARGE SCALE GENOMIC DNA]</scope>
    <source>
        <strain evidence="4 5">0.1xD8-82</strain>
    </source>
</reference>
<comment type="caution">
    <text evidence="4">The sequence shown here is derived from an EMBL/GenBank/DDBJ whole genome shotgun (WGS) entry which is preliminary data.</text>
</comment>
<feature type="domain" description="Methyltransferase" evidence="3">
    <location>
        <begin position="49"/>
        <end position="137"/>
    </location>
</feature>
<keyword evidence="5" id="KW-1185">Reference proteome</keyword>
<protein>
    <submittedName>
        <fullName evidence="4">Class I SAM-dependent methyltransferase</fullName>
    </submittedName>
</protein>
<dbReference type="AlphaFoldDB" id="A0A3A9ASK2"/>
<gene>
    <name evidence="4" type="ORF">D7V94_02010</name>
</gene>
<dbReference type="PANTHER" id="PTHR43861:SF1">
    <property type="entry name" value="TRANS-ACONITATE 2-METHYLTRANSFERASE"/>
    <property type="match status" value="1"/>
</dbReference>
<dbReference type="SUPFAM" id="SSF53335">
    <property type="entry name" value="S-adenosyl-L-methionine-dependent methyltransferases"/>
    <property type="match status" value="1"/>
</dbReference>
<dbReference type="EMBL" id="RAYQ01000001">
    <property type="protein sequence ID" value="RKI94377.1"/>
    <property type="molecule type" value="Genomic_DNA"/>
</dbReference>
<organism evidence="4 5">
    <name type="scientific">Parablautia intestinalis</name>
    <dbReference type="NCBI Taxonomy" id="2320100"/>
    <lineage>
        <taxon>Bacteria</taxon>
        <taxon>Bacillati</taxon>
        <taxon>Bacillota</taxon>
        <taxon>Clostridia</taxon>
        <taxon>Lachnospirales</taxon>
        <taxon>Lachnospiraceae</taxon>
        <taxon>Parablautia</taxon>
    </lineage>
</organism>
<proteinExistence type="predicted"/>
<dbReference type="CDD" id="cd02440">
    <property type="entry name" value="AdoMet_MTases"/>
    <property type="match status" value="1"/>
</dbReference>
<evidence type="ECO:0000313" key="5">
    <source>
        <dbReference type="Proteomes" id="UP000280696"/>
    </source>
</evidence>
<sequence>MSYYDKNAKEFCNSTKDVDMSFCRDKFLYLLEEKNHISTKEYDKSKIHILDAGCGSGRDAKAFLEAGYQVTAIDASRKIGEEAEKLIKQKVLCIRFEELQFQQEFDGIWACACLLHVSDEEINGVLKRFWNALKEDGIFYASFKYGKGMRTDRGRIFCDYEETALENLMVQNSFVIEDIFRTRDGRKGRENEQWVNALVRKGAFFRERGAIR</sequence>
<evidence type="ECO:0000256" key="2">
    <source>
        <dbReference type="ARBA" id="ARBA00022679"/>
    </source>
</evidence>
<keyword evidence="2 4" id="KW-0808">Transferase</keyword>
<keyword evidence="1 4" id="KW-0489">Methyltransferase</keyword>
<dbReference type="Gene3D" id="3.40.50.150">
    <property type="entry name" value="Vaccinia Virus protein VP39"/>
    <property type="match status" value="1"/>
</dbReference>
<evidence type="ECO:0000313" key="4">
    <source>
        <dbReference type="EMBL" id="RKI94377.1"/>
    </source>
</evidence>
<dbReference type="InterPro" id="IPR029063">
    <property type="entry name" value="SAM-dependent_MTases_sf"/>
</dbReference>
<dbReference type="InterPro" id="IPR041698">
    <property type="entry name" value="Methyltransf_25"/>
</dbReference>
<dbReference type="PANTHER" id="PTHR43861">
    <property type="entry name" value="TRANS-ACONITATE 2-METHYLTRANSFERASE-RELATED"/>
    <property type="match status" value="1"/>
</dbReference>
<name>A0A3A9ASK2_9FIRM</name>
<dbReference type="OrthoDB" id="9804312at2"/>
<accession>A0A3A9ASK2</accession>
<evidence type="ECO:0000259" key="3">
    <source>
        <dbReference type="Pfam" id="PF13649"/>
    </source>
</evidence>
<dbReference type="Pfam" id="PF13649">
    <property type="entry name" value="Methyltransf_25"/>
    <property type="match status" value="1"/>
</dbReference>
<dbReference type="GO" id="GO:0008168">
    <property type="term" value="F:methyltransferase activity"/>
    <property type="evidence" value="ECO:0007669"/>
    <property type="project" value="UniProtKB-KW"/>
</dbReference>